<evidence type="ECO:0000256" key="4">
    <source>
        <dbReference type="ARBA" id="ARBA00022801"/>
    </source>
</evidence>
<dbReference type="EMBL" id="JBHTLH010000028">
    <property type="protein sequence ID" value="MFD1125433.1"/>
    <property type="molecule type" value="Genomic_DNA"/>
</dbReference>
<dbReference type="Pfam" id="PF07687">
    <property type="entry name" value="M20_dimer"/>
    <property type="match status" value="1"/>
</dbReference>
<keyword evidence="8" id="KW-1185">Reference proteome</keyword>
<organism evidence="7 8">
    <name type="scientific">Lentilactobacillus raoultii</name>
    <dbReference type="NCBI Taxonomy" id="1987503"/>
    <lineage>
        <taxon>Bacteria</taxon>
        <taxon>Bacillati</taxon>
        <taxon>Bacillota</taxon>
        <taxon>Bacilli</taxon>
        <taxon>Lactobacillales</taxon>
        <taxon>Lactobacillaceae</taxon>
        <taxon>Lentilactobacillus</taxon>
    </lineage>
</organism>
<keyword evidence="3" id="KW-0479">Metal-binding</keyword>
<comment type="similarity">
    <text evidence="2">Belongs to the peptidase M20A family.</text>
</comment>
<evidence type="ECO:0000259" key="6">
    <source>
        <dbReference type="Pfam" id="PF07687"/>
    </source>
</evidence>
<dbReference type="CDD" id="cd08659">
    <property type="entry name" value="M20_ArgE_DapE-like"/>
    <property type="match status" value="1"/>
</dbReference>
<dbReference type="RefSeq" id="WP_225419117.1">
    <property type="nucleotide sequence ID" value="NZ_JBHTLH010000028.1"/>
</dbReference>
<sequence>MKESEKIEILEKLVDIETVNGNEKEATDYLVSVLKSHGIKTKEISQFPNRSNFIAQIGSGSHPILGLSGHLDTVHQGSLKTWNSDPFKATIKNNRIYGRGTTDMKAGLVQFVITLIELKEASLPKNGTIRLLATISEELTEQGAAYLSDKGYGKDLDAVIFGEPTGVPVTEINDYFASGGAKINPEQLRKLLNNVKQVSTPEQHFIFGAHKGWMSYTVTSRGKAAHSSMPKLGINAIDNLIQYYIEEKRFYQCLQESSEILGSTIYAPDIFNGGKQVNSIPDFAYETVKVRTIPELPNDQLILRLNKIIYRLNQNDGMNLNLKVERSEIPVANKWNGRLTVLLKKYADQYLHEPLPLPVIGASLGTDASEFRRNNSTGEFIVVGPGNTTAHKSNEYVELTAFLNMQQLFKRVALEYVDGFSK</sequence>
<dbReference type="Proteomes" id="UP001597156">
    <property type="component" value="Unassembled WGS sequence"/>
</dbReference>
<keyword evidence="5" id="KW-0862">Zinc</keyword>
<comment type="cofactor">
    <cofactor evidence="1">
        <name>Zn(2+)</name>
        <dbReference type="ChEBI" id="CHEBI:29105"/>
    </cofactor>
</comment>
<dbReference type="PANTHER" id="PTHR43808:SF8">
    <property type="entry name" value="PEPTIDASE M20 DIMERISATION DOMAIN-CONTAINING PROTEIN"/>
    <property type="match status" value="1"/>
</dbReference>
<dbReference type="InterPro" id="IPR050072">
    <property type="entry name" value="Peptidase_M20A"/>
</dbReference>
<dbReference type="Pfam" id="PF01546">
    <property type="entry name" value="Peptidase_M20"/>
    <property type="match status" value="1"/>
</dbReference>
<dbReference type="InterPro" id="IPR002933">
    <property type="entry name" value="Peptidase_M20"/>
</dbReference>
<dbReference type="SUPFAM" id="SSF55031">
    <property type="entry name" value="Bacterial exopeptidase dimerisation domain"/>
    <property type="match status" value="1"/>
</dbReference>
<dbReference type="InterPro" id="IPR036264">
    <property type="entry name" value="Bact_exopeptidase_dim_dom"/>
</dbReference>
<keyword evidence="4" id="KW-0378">Hydrolase</keyword>
<dbReference type="InterPro" id="IPR011650">
    <property type="entry name" value="Peptidase_M20_dimer"/>
</dbReference>
<protein>
    <submittedName>
        <fullName evidence="7">M20/M25/M40 family metallo-hydrolase</fullName>
    </submittedName>
</protein>
<comment type="caution">
    <text evidence="7">The sequence shown here is derived from an EMBL/GenBank/DDBJ whole genome shotgun (WGS) entry which is preliminary data.</text>
</comment>
<dbReference type="SUPFAM" id="SSF53187">
    <property type="entry name" value="Zn-dependent exopeptidases"/>
    <property type="match status" value="1"/>
</dbReference>
<feature type="domain" description="Peptidase M20 dimerisation" evidence="6">
    <location>
        <begin position="209"/>
        <end position="313"/>
    </location>
</feature>
<evidence type="ECO:0000256" key="5">
    <source>
        <dbReference type="ARBA" id="ARBA00022833"/>
    </source>
</evidence>
<accession>A0ABW3PH11</accession>
<reference evidence="8" key="1">
    <citation type="journal article" date="2019" name="Int. J. Syst. Evol. Microbiol.">
        <title>The Global Catalogue of Microorganisms (GCM) 10K type strain sequencing project: providing services to taxonomists for standard genome sequencing and annotation.</title>
        <authorList>
            <consortium name="The Broad Institute Genomics Platform"/>
            <consortium name="The Broad Institute Genome Sequencing Center for Infectious Disease"/>
            <person name="Wu L."/>
            <person name="Ma J."/>
        </authorList>
    </citation>
    <scope>NUCLEOTIDE SEQUENCE [LARGE SCALE GENOMIC DNA]</scope>
    <source>
        <strain evidence="8">CCUG 71848</strain>
    </source>
</reference>
<dbReference type="NCBIfam" id="NF006365">
    <property type="entry name" value="PRK08588.1"/>
    <property type="match status" value="1"/>
</dbReference>
<proteinExistence type="inferred from homology"/>
<evidence type="ECO:0000313" key="7">
    <source>
        <dbReference type="EMBL" id="MFD1125433.1"/>
    </source>
</evidence>
<evidence type="ECO:0000256" key="2">
    <source>
        <dbReference type="ARBA" id="ARBA00006247"/>
    </source>
</evidence>
<evidence type="ECO:0000313" key="8">
    <source>
        <dbReference type="Proteomes" id="UP001597156"/>
    </source>
</evidence>
<evidence type="ECO:0000256" key="3">
    <source>
        <dbReference type="ARBA" id="ARBA00022723"/>
    </source>
</evidence>
<dbReference type="Gene3D" id="3.40.630.10">
    <property type="entry name" value="Zn peptidases"/>
    <property type="match status" value="2"/>
</dbReference>
<dbReference type="PANTHER" id="PTHR43808">
    <property type="entry name" value="ACETYLORNITHINE DEACETYLASE"/>
    <property type="match status" value="1"/>
</dbReference>
<name>A0ABW3PH11_9LACO</name>
<dbReference type="PROSITE" id="PS00758">
    <property type="entry name" value="ARGE_DAPE_CPG2_1"/>
    <property type="match status" value="1"/>
</dbReference>
<gene>
    <name evidence="7" type="ORF">ACFQ22_08715</name>
</gene>
<dbReference type="Gene3D" id="3.30.70.360">
    <property type="match status" value="1"/>
</dbReference>
<dbReference type="InterPro" id="IPR001261">
    <property type="entry name" value="ArgE/DapE_CS"/>
</dbReference>
<evidence type="ECO:0000256" key="1">
    <source>
        <dbReference type="ARBA" id="ARBA00001947"/>
    </source>
</evidence>